<accession>A0A7Z0AXX5</accession>
<dbReference type="AlphaFoldDB" id="A0A7Z0AXX5"/>
<proteinExistence type="predicted"/>
<comment type="caution">
    <text evidence="1">The sequence shown here is derived from an EMBL/GenBank/DDBJ whole genome shotgun (WGS) entry which is preliminary data.</text>
</comment>
<evidence type="ECO:0000313" key="1">
    <source>
        <dbReference type="EMBL" id="NYH13143.1"/>
    </source>
</evidence>
<dbReference type="Proteomes" id="UP000572540">
    <property type="component" value="Unassembled WGS sequence"/>
</dbReference>
<protein>
    <submittedName>
        <fullName evidence="1">Uncharacterized protein</fullName>
    </submittedName>
</protein>
<evidence type="ECO:0000313" key="2">
    <source>
        <dbReference type="Proteomes" id="UP000572540"/>
    </source>
</evidence>
<organism evidence="1 2">
    <name type="scientific">Paraburkholderia bryophila</name>
    <dbReference type="NCBI Taxonomy" id="420952"/>
    <lineage>
        <taxon>Bacteria</taxon>
        <taxon>Pseudomonadati</taxon>
        <taxon>Pseudomonadota</taxon>
        <taxon>Betaproteobacteria</taxon>
        <taxon>Burkholderiales</taxon>
        <taxon>Burkholderiaceae</taxon>
        <taxon>Paraburkholderia</taxon>
    </lineage>
</organism>
<dbReference type="EMBL" id="JACCAU010000001">
    <property type="protein sequence ID" value="NYH13143.1"/>
    <property type="molecule type" value="Genomic_DNA"/>
</dbReference>
<reference evidence="1 2" key="1">
    <citation type="submission" date="2020-07" db="EMBL/GenBank/DDBJ databases">
        <title>Exploring microbial biodiversity for novel pathways involved in the catabolism of aromatic compounds derived from lignin.</title>
        <authorList>
            <person name="Elkins J."/>
        </authorList>
    </citation>
    <scope>NUCLEOTIDE SEQUENCE [LARGE SCALE GENOMIC DNA]</scope>
    <source>
        <strain evidence="1 2">H2C3B</strain>
    </source>
</reference>
<gene>
    <name evidence="1" type="ORF">GGD41_000371</name>
</gene>
<name>A0A7Z0AXX5_9BURK</name>
<sequence>MTVKDSVLPACLAAGRGLLRHFDAATGVISYLSQFNVA</sequence>